<dbReference type="Proteomes" id="UP000006860">
    <property type="component" value="Chromosome"/>
</dbReference>
<dbReference type="InterPro" id="IPR004837">
    <property type="entry name" value="NaCa_Exmemb"/>
</dbReference>
<feature type="transmembrane region" description="Helical" evidence="5">
    <location>
        <begin position="58"/>
        <end position="77"/>
    </location>
</feature>
<dbReference type="KEGG" id="pbs:Plabr_1421"/>
<dbReference type="STRING" id="756272.Plabr_1421"/>
<dbReference type="PANTHER" id="PTHR10846">
    <property type="entry name" value="SODIUM/POTASSIUM/CALCIUM EXCHANGER"/>
    <property type="match status" value="1"/>
</dbReference>
<feature type="transmembrane region" description="Helical" evidence="5">
    <location>
        <begin position="134"/>
        <end position="152"/>
    </location>
</feature>
<dbReference type="eggNOG" id="COG0530">
    <property type="taxonomic scope" value="Bacteria"/>
</dbReference>
<keyword evidence="8" id="KW-1185">Reference proteome</keyword>
<organism evidence="7 8">
    <name type="scientific">Rubinisphaera brasiliensis (strain ATCC 49424 / DSM 5305 / JCM 21570 / IAM 15109 / NBRC 103401 / IFAM 1448)</name>
    <name type="common">Planctomyces brasiliensis</name>
    <dbReference type="NCBI Taxonomy" id="756272"/>
    <lineage>
        <taxon>Bacteria</taxon>
        <taxon>Pseudomonadati</taxon>
        <taxon>Planctomycetota</taxon>
        <taxon>Planctomycetia</taxon>
        <taxon>Planctomycetales</taxon>
        <taxon>Planctomycetaceae</taxon>
        <taxon>Rubinisphaera</taxon>
    </lineage>
</organism>
<feature type="transmembrane region" description="Helical" evidence="5">
    <location>
        <begin position="287"/>
        <end position="313"/>
    </location>
</feature>
<evidence type="ECO:0000256" key="5">
    <source>
        <dbReference type="SAM" id="Phobius"/>
    </source>
</evidence>
<protein>
    <submittedName>
        <fullName evidence="7">Na+/Ca+ antiporter, CaCA family</fullName>
    </submittedName>
</protein>
<dbReference type="GO" id="GO:0008273">
    <property type="term" value="F:calcium, potassium:sodium antiporter activity"/>
    <property type="evidence" value="ECO:0007669"/>
    <property type="project" value="TreeGrafter"/>
</dbReference>
<keyword evidence="3 5" id="KW-1133">Transmembrane helix</keyword>
<proteinExistence type="predicted"/>
<dbReference type="InterPro" id="IPR044880">
    <property type="entry name" value="NCX_ion-bd_dom_sf"/>
</dbReference>
<dbReference type="GO" id="GO:0005262">
    <property type="term" value="F:calcium channel activity"/>
    <property type="evidence" value="ECO:0007669"/>
    <property type="project" value="TreeGrafter"/>
</dbReference>
<gene>
    <name evidence="7" type="ordered locus">Plabr_1421</name>
</gene>
<dbReference type="InterPro" id="IPR004481">
    <property type="entry name" value="K/Na/Ca-exchanger"/>
</dbReference>
<evidence type="ECO:0000256" key="3">
    <source>
        <dbReference type="ARBA" id="ARBA00022989"/>
    </source>
</evidence>
<evidence type="ECO:0000256" key="2">
    <source>
        <dbReference type="ARBA" id="ARBA00022692"/>
    </source>
</evidence>
<name>F0SPS4_RUBBR</name>
<feature type="transmembrane region" description="Helical" evidence="5">
    <location>
        <begin position="254"/>
        <end position="275"/>
    </location>
</feature>
<dbReference type="HOGENOM" id="CLU_007948_0_3_0"/>
<feature type="transmembrane region" description="Helical" evidence="5">
    <location>
        <begin position="32"/>
        <end position="51"/>
    </location>
</feature>
<evidence type="ECO:0000259" key="6">
    <source>
        <dbReference type="Pfam" id="PF01699"/>
    </source>
</evidence>
<dbReference type="EMBL" id="CP002546">
    <property type="protein sequence ID" value="ADY59033.1"/>
    <property type="molecule type" value="Genomic_DNA"/>
</dbReference>
<evidence type="ECO:0000313" key="7">
    <source>
        <dbReference type="EMBL" id="ADY59033.1"/>
    </source>
</evidence>
<dbReference type="GO" id="GO:0006874">
    <property type="term" value="P:intracellular calcium ion homeostasis"/>
    <property type="evidence" value="ECO:0007669"/>
    <property type="project" value="TreeGrafter"/>
</dbReference>
<accession>F0SPS4</accession>
<evidence type="ECO:0000313" key="8">
    <source>
        <dbReference type="Proteomes" id="UP000006860"/>
    </source>
</evidence>
<dbReference type="Gene3D" id="1.20.1420.30">
    <property type="entry name" value="NCX, central ion-binding region"/>
    <property type="match status" value="1"/>
</dbReference>
<feature type="transmembrane region" description="Helical" evidence="5">
    <location>
        <begin position="158"/>
        <end position="178"/>
    </location>
</feature>
<feature type="domain" description="Sodium/calcium exchanger membrane region" evidence="6">
    <location>
        <begin position="33"/>
        <end position="180"/>
    </location>
</feature>
<feature type="transmembrane region" description="Helical" evidence="5">
    <location>
        <begin position="97"/>
        <end position="122"/>
    </location>
</feature>
<evidence type="ECO:0000256" key="4">
    <source>
        <dbReference type="ARBA" id="ARBA00023136"/>
    </source>
</evidence>
<keyword evidence="4 5" id="KW-0472">Membrane</keyword>
<dbReference type="Pfam" id="PF01699">
    <property type="entry name" value="Na_Ca_ex"/>
    <property type="match status" value="2"/>
</dbReference>
<sequence length="378" mass="40103">MWNALNPAFGQICLLEHLIPHSWFVDAHPGLLAVYAIAGLYFLQLGAEWLVEGASGLAFRLGMPEVVVGATIVSLGTTTPECAVSVMAAFDGNAGLALGNAVGSVVADTALIFGLGCLLTRLPADRFILARQGWVQFGSAVLLAAICYFLYFRDGADAAIGQVWGFVLLGLLACYMAISVRWAKQHPSNPGHSVTENIATQVEAGEPVHVADEHVIRRPILQLLGLLFVGLAIVLVSGHITIEAVTVGAQRMGVPQVVIAATLVAIGTSLPELVVGMTAIRRGHPELLVGNILGADILNILFVTGAAAAAAPLPIIDPTSDLPEIFLIVHLPAMLLILLYFRICLVWAGRRGHFLRWMGAPLLLMYVAYIASQFILGA</sequence>
<dbReference type="AlphaFoldDB" id="F0SPS4"/>
<dbReference type="PANTHER" id="PTHR10846:SF8">
    <property type="entry name" value="INNER MEMBRANE PROTEIN YRBG"/>
    <property type="match status" value="1"/>
</dbReference>
<evidence type="ECO:0000256" key="1">
    <source>
        <dbReference type="ARBA" id="ARBA00004141"/>
    </source>
</evidence>
<feature type="transmembrane region" description="Helical" evidence="5">
    <location>
        <begin position="325"/>
        <end position="345"/>
    </location>
</feature>
<dbReference type="GO" id="GO:0005886">
    <property type="term" value="C:plasma membrane"/>
    <property type="evidence" value="ECO:0007669"/>
    <property type="project" value="TreeGrafter"/>
</dbReference>
<keyword evidence="2 5" id="KW-0812">Transmembrane</keyword>
<comment type="subcellular location">
    <subcellularLocation>
        <location evidence="1">Membrane</location>
        <topology evidence="1">Multi-pass membrane protein</topology>
    </subcellularLocation>
</comment>
<feature type="transmembrane region" description="Helical" evidence="5">
    <location>
        <begin position="223"/>
        <end position="242"/>
    </location>
</feature>
<reference evidence="8" key="1">
    <citation type="submission" date="2011-02" db="EMBL/GenBank/DDBJ databases">
        <title>The complete genome of Planctomyces brasiliensis DSM 5305.</title>
        <authorList>
            <person name="Lucas S."/>
            <person name="Copeland A."/>
            <person name="Lapidus A."/>
            <person name="Bruce D."/>
            <person name="Goodwin L."/>
            <person name="Pitluck S."/>
            <person name="Kyrpides N."/>
            <person name="Mavromatis K."/>
            <person name="Pagani I."/>
            <person name="Ivanova N."/>
            <person name="Ovchinnikova G."/>
            <person name="Lu M."/>
            <person name="Detter J.C."/>
            <person name="Han C."/>
            <person name="Land M."/>
            <person name="Hauser L."/>
            <person name="Markowitz V."/>
            <person name="Cheng J.-F."/>
            <person name="Hugenholtz P."/>
            <person name="Woyke T."/>
            <person name="Wu D."/>
            <person name="Tindall B."/>
            <person name="Pomrenke H.G."/>
            <person name="Brambilla E."/>
            <person name="Klenk H.-P."/>
            <person name="Eisen J.A."/>
        </authorList>
    </citation>
    <scope>NUCLEOTIDE SEQUENCE [LARGE SCALE GENOMIC DNA]</scope>
    <source>
        <strain evidence="8">ATCC 49424 / DSM 5305 / JCM 21570 / NBRC 103401 / IFAM 1448</strain>
    </source>
</reference>
<dbReference type="OrthoDB" id="9794225at2"/>
<feature type="transmembrane region" description="Helical" evidence="5">
    <location>
        <begin position="357"/>
        <end position="376"/>
    </location>
</feature>
<feature type="domain" description="Sodium/calcium exchanger membrane region" evidence="6">
    <location>
        <begin position="224"/>
        <end position="374"/>
    </location>
</feature>